<dbReference type="InterPro" id="IPR004170">
    <property type="entry name" value="WWE_dom"/>
</dbReference>
<dbReference type="GO" id="GO:1990404">
    <property type="term" value="F:NAD+-protein mono-ADP-ribosyltransferase activity"/>
    <property type="evidence" value="ECO:0007669"/>
    <property type="project" value="TreeGrafter"/>
</dbReference>
<dbReference type="Proteomes" id="UP000515159">
    <property type="component" value="Chromosome 7"/>
</dbReference>
<feature type="domain" description="WWE" evidence="12">
    <location>
        <begin position="165"/>
        <end position="252"/>
    </location>
</feature>
<evidence type="ECO:0000256" key="9">
    <source>
        <dbReference type="SAM" id="MobiDB-lite"/>
    </source>
</evidence>
<dbReference type="GO" id="GO:0003950">
    <property type="term" value="F:NAD+ poly-ADP-ribosyltransferase activity"/>
    <property type="evidence" value="ECO:0007669"/>
    <property type="project" value="TreeGrafter"/>
</dbReference>
<evidence type="ECO:0000256" key="6">
    <source>
        <dbReference type="ARBA" id="ARBA00023242"/>
    </source>
</evidence>
<comment type="subcellular location">
    <subcellularLocation>
        <location evidence="1">Nucleus</location>
    </subcellularLocation>
</comment>
<feature type="region of interest" description="Disordered" evidence="9">
    <location>
        <begin position="193"/>
        <end position="219"/>
    </location>
</feature>
<dbReference type="InterPro" id="IPR037197">
    <property type="entry name" value="WWE_dom_sf"/>
</dbReference>
<dbReference type="GO" id="GO:0016567">
    <property type="term" value="P:protein ubiquitination"/>
    <property type="evidence" value="ECO:0007669"/>
    <property type="project" value="UniProtKB-UniPathway"/>
</dbReference>
<dbReference type="UniPathway" id="UPA00143"/>
<dbReference type="Pfam" id="PF23466">
    <property type="entry name" value="WWE_4"/>
    <property type="match status" value="1"/>
</dbReference>
<evidence type="ECO:0000256" key="1">
    <source>
        <dbReference type="ARBA" id="ARBA00004123"/>
    </source>
</evidence>
<dbReference type="Pfam" id="PF02825">
    <property type="entry name" value="WWE"/>
    <property type="match status" value="5"/>
</dbReference>
<name>A0A6P8RQF0_GEOSA</name>
<dbReference type="PANTHER" id="PTHR45740">
    <property type="entry name" value="POLY [ADP-RIBOSE] POLYMERASE"/>
    <property type="match status" value="1"/>
</dbReference>
<evidence type="ECO:0000256" key="4">
    <source>
        <dbReference type="ARBA" id="ARBA00022771"/>
    </source>
</evidence>
<dbReference type="InterPro" id="IPR000601">
    <property type="entry name" value="PKD_dom"/>
</dbReference>
<feature type="region of interest" description="Disordered" evidence="9">
    <location>
        <begin position="90"/>
        <end position="110"/>
    </location>
</feature>
<feature type="domain" description="WWE" evidence="12">
    <location>
        <begin position="633"/>
        <end position="721"/>
    </location>
</feature>
<feature type="compositionally biased region" description="Basic and acidic residues" evidence="9">
    <location>
        <begin position="370"/>
        <end position="396"/>
    </location>
</feature>
<keyword evidence="3 8" id="KW-0479">Metal-binding</keyword>
<accession>A0A6P8RQF0</accession>
<dbReference type="Pfam" id="PF18044">
    <property type="entry name" value="zf-CCCH_4"/>
    <property type="match status" value="1"/>
</dbReference>
<feature type="domain" description="C3H1-type" evidence="11">
    <location>
        <begin position="72"/>
        <end position="94"/>
    </location>
</feature>
<evidence type="ECO:0000256" key="3">
    <source>
        <dbReference type="ARBA" id="ARBA00022723"/>
    </source>
</evidence>
<evidence type="ECO:0000256" key="5">
    <source>
        <dbReference type="ARBA" id="ARBA00022833"/>
    </source>
</evidence>
<feature type="compositionally biased region" description="Polar residues" evidence="9">
    <location>
        <begin position="100"/>
        <end position="110"/>
    </location>
</feature>
<dbReference type="PROSITE" id="PS50918">
    <property type="entry name" value="WWE"/>
    <property type="match status" value="5"/>
</dbReference>
<organism evidence="13 14">
    <name type="scientific">Geotrypetes seraphini</name>
    <name type="common">Gaboon caecilian</name>
    <name type="synonym">Caecilia seraphini</name>
    <dbReference type="NCBI Taxonomy" id="260995"/>
    <lineage>
        <taxon>Eukaryota</taxon>
        <taxon>Metazoa</taxon>
        <taxon>Chordata</taxon>
        <taxon>Craniata</taxon>
        <taxon>Vertebrata</taxon>
        <taxon>Euteleostomi</taxon>
        <taxon>Amphibia</taxon>
        <taxon>Gymnophiona</taxon>
        <taxon>Geotrypetes</taxon>
    </lineage>
</organism>
<dbReference type="GO" id="GO:0008270">
    <property type="term" value="F:zinc ion binding"/>
    <property type="evidence" value="ECO:0007669"/>
    <property type="project" value="UniProtKB-KW"/>
</dbReference>
<reference evidence="14" key="1">
    <citation type="submission" date="2025-08" db="UniProtKB">
        <authorList>
            <consortium name="RefSeq"/>
        </authorList>
    </citation>
    <scope>IDENTIFICATION</scope>
</reference>
<feature type="region of interest" description="Disordered" evidence="9">
    <location>
        <begin position="350"/>
        <end position="396"/>
    </location>
</feature>
<dbReference type="AlphaFoldDB" id="A0A6P8RQF0"/>
<comment type="pathway">
    <text evidence="2">Protein modification; protein ubiquitination.</text>
</comment>
<dbReference type="SMART" id="SM00678">
    <property type="entry name" value="WWE"/>
    <property type="match status" value="5"/>
</dbReference>
<dbReference type="PROSITE" id="PS50093">
    <property type="entry name" value="PKD"/>
    <property type="match status" value="1"/>
</dbReference>
<evidence type="ECO:0000256" key="8">
    <source>
        <dbReference type="PROSITE-ProRule" id="PRU00723"/>
    </source>
</evidence>
<keyword evidence="6" id="KW-0539">Nucleus</keyword>
<evidence type="ECO:0000259" key="12">
    <source>
        <dbReference type="PROSITE" id="PS50918"/>
    </source>
</evidence>
<feature type="compositionally biased region" description="Basic and acidic residues" evidence="9">
    <location>
        <begin position="7"/>
        <end position="19"/>
    </location>
</feature>
<evidence type="ECO:0000259" key="10">
    <source>
        <dbReference type="PROSITE" id="PS50093"/>
    </source>
</evidence>
<dbReference type="GeneID" id="117363647"/>
<dbReference type="KEGG" id="gsh:117363647"/>
<keyword evidence="13" id="KW-1185">Reference proteome</keyword>
<comment type="similarity">
    <text evidence="7">Belongs to the ARTD/PARP family.</text>
</comment>
<dbReference type="SUPFAM" id="SSF90229">
    <property type="entry name" value="CCCH zinc finger"/>
    <property type="match status" value="2"/>
</dbReference>
<feature type="domain" description="WWE" evidence="12">
    <location>
        <begin position="731"/>
        <end position="819"/>
    </location>
</feature>
<dbReference type="Gene3D" id="3.30.720.50">
    <property type="match status" value="5"/>
</dbReference>
<keyword evidence="5 8" id="KW-0862">Zinc</keyword>
<feature type="domain" description="WWE" evidence="12">
    <location>
        <begin position="533"/>
        <end position="619"/>
    </location>
</feature>
<dbReference type="PROSITE" id="PS50103">
    <property type="entry name" value="ZF_C3H1"/>
    <property type="match status" value="2"/>
</dbReference>
<evidence type="ECO:0000259" key="11">
    <source>
        <dbReference type="PROSITE" id="PS50103"/>
    </source>
</evidence>
<evidence type="ECO:0000256" key="7">
    <source>
        <dbReference type="ARBA" id="ARBA00024347"/>
    </source>
</evidence>
<feature type="region of interest" description="Disordered" evidence="9">
    <location>
        <begin position="246"/>
        <end position="267"/>
    </location>
</feature>
<dbReference type="OrthoDB" id="9902565at2759"/>
<dbReference type="InterPro" id="IPR036855">
    <property type="entry name" value="Znf_CCCH_sf"/>
</dbReference>
<protein>
    <submittedName>
        <fullName evidence="14">Uncharacterized protein LOC117363647</fullName>
    </submittedName>
</protein>
<dbReference type="Gene3D" id="4.10.1000.10">
    <property type="entry name" value="Zinc finger, CCCH-type"/>
    <property type="match status" value="1"/>
</dbReference>
<dbReference type="SUPFAM" id="SSF117839">
    <property type="entry name" value="WWE domain"/>
    <property type="match status" value="5"/>
</dbReference>
<feature type="domain" description="WWE" evidence="12">
    <location>
        <begin position="834"/>
        <end position="916"/>
    </location>
</feature>
<dbReference type="InterPro" id="IPR000571">
    <property type="entry name" value="Znf_CCCH"/>
</dbReference>
<dbReference type="InterPro" id="IPR051712">
    <property type="entry name" value="ARTD-AVP"/>
</dbReference>
<dbReference type="SMART" id="SM00356">
    <property type="entry name" value="ZnF_C3H1"/>
    <property type="match status" value="2"/>
</dbReference>
<feature type="region of interest" description="Disordered" evidence="9">
    <location>
        <begin position="1"/>
        <end position="44"/>
    </location>
</feature>
<dbReference type="RefSeq" id="XP_033807629.1">
    <property type="nucleotide sequence ID" value="XM_033951738.1"/>
</dbReference>
<dbReference type="InterPro" id="IPR018123">
    <property type="entry name" value="WWE-dom_subgr"/>
</dbReference>
<evidence type="ECO:0000313" key="14">
    <source>
        <dbReference type="RefSeq" id="XP_033807629.1"/>
    </source>
</evidence>
<dbReference type="PANTHER" id="PTHR45740:SF14">
    <property type="entry name" value="NOVEL PROTEIN"/>
    <property type="match status" value="1"/>
</dbReference>
<sequence length="921" mass="106879">MAQPETEWNKEDEEKKSSESDVESSESNKDSDSDSEDDAGDGAGRKKLKQEACKYYNQGKCKKGADCEYLHVCKYYLNGNCKNGSHCKYKHDDNSDSDSEQPQTGHSRSNEYQWQISNGEKWLNIANDWVIEAQYSLPGAKGITIYNTRYGKVYIDFNRMRVLGKNLRVRRKTGRNDNWRWYFRSDKAWAKYGKKDSKGNPPSVTSEEIEKSYRRNRKGSHQFKLGQKLYNINFADMAQFNTANGTRRSVRRRPQFTGPKSGALNSPFQRMDIGKTVVWQYKGNHGKWHDFKQHYRFKPICKARSSCSSMGKRLHHVEEGYTVTIGEKVTTHYRGRRKVTLLQEGSYDSDKSILQQSARHKKKEVVTGSKQRDLNRQHPIRDAEQSPTKTDTHLPIRESPLGYKQQLQEWPGCVVQNPLRQTRETKPKVNSCKLKTEKEERFGGRDFRPIPAELGISLQSLEEKSFTEAVFRSKMYQWRIQDGEELLTINNDFVLEAHYTQPGAYGITLTTSKYGKIFLDFDKMSIPGTNLKLLRETFLPAGQKEDYGWYYCDNKSWYEYGHLNSLNLKASVKSSHIERRYQKGHSSIGFTAGQSSYIIDFNTMTQTNDYTSVQKQIRRRPKFHSVLQNQTTSVEEGQQRSTLKSKSTWQFKGEEDQWTDYHYKNARGVRCTVSSADIEQNYQQNPQGSMTFSTGRFTYILDFARMIQTNQQTGTSREIRRTKKAKHAANSVEEGQQRSTLKSKYTWQFKGEEDEWTDYQYKNARGVRCTVSSADIEQNYQQNPQGSMTFSTGRFTYLLDFAQMVQINQQTRTSREIRKIKKAKHAANSDLGIDDDQQRTPLNSGFIWQFLGEKNRWTEYQTELGCSVTSADIEQSYQNNPQGSMTFSAGSFTYHLDFSAMMQTNQQTQKRRQVRRTQQSP</sequence>
<dbReference type="GO" id="GO:0005634">
    <property type="term" value="C:nucleus"/>
    <property type="evidence" value="ECO:0007669"/>
    <property type="project" value="UniProtKB-SubCell"/>
</dbReference>
<feature type="domain" description="C3H1-type" evidence="11">
    <location>
        <begin position="47"/>
        <end position="71"/>
    </location>
</feature>
<proteinExistence type="inferred from homology"/>
<dbReference type="InParanoid" id="A0A6P8RQF0"/>
<dbReference type="InterPro" id="IPR041367">
    <property type="entry name" value="Znf-CCCH_4"/>
</dbReference>
<feature type="zinc finger region" description="C3H1-type" evidence="8">
    <location>
        <begin position="47"/>
        <end position="71"/>
    </location>
</feature>
<feature type="domain" description="PKD" evidence="10">
    <location>
        <begin position="476"/>
        <end position="512"/>
    </location>
</feature>
<evidence type="ECO:0000313" key="13">
    <source>
        <dbReference type="Proteomes" id="UP000515159"/>
    </source>
</evidence>
<gene>
    <name evidence="14" type="primary">LOC117363647</name>
</gene>
<feature type="zinc finger region" description="C3H1-type" evidence="8">
    <location>
        <begin position="72"/>
        <end position="94"/>
    </location>
</feature>
<evidence type="ECO:0000256" key="2">
    <source>
        <dbReference type="ARBA" id="ARBA00004906"/>
    </source>
</evidence>
<keyword evidence="4 8" id="KW-0863">Zinc-finger</keyword>